<feature type="region of interest" description="Disordered" evidence="1">
    <location>
        <begin position="640"/>
        <end position="666"/>
    </location>
</feature>
<organism evidence="3 4">
    <name type="scientific">Dimargaris verticillata</name>
    <dbReference type="NCBI Taxonomy" id="2761393"/>
    <lineage>
        <taxon>Eukaryota</taxon>
        <taxon>Fungi</taxon>
        <taxon>Fungi incertae sedis</taxon>
        <taxon>Zoopagomycota</taxon>
        <taxon>Kickxellomycotina</taxon>
        <taxon>Dimargaritomycetes</taxon>
        <taxon>Dimargaritales</taxon>
        <taxon>Dimargaritaceae</taxon>
        <taxon>Dimargaris</taxon>
    </lineage>
</organism>
<keyword evidence="2" id="KW-0472">Membrane</keyword>
<feature type="compositionally biased region" description="Basic and acidic residues" evidence="1">
    <location>
        <begin position="340"/>
        <end position="376"/>
    </location>
</feature>
<evidence type="ECO:0000313" key="3">
    <source>
        <dbReference type="EMBL" id="KAJ1979469.1"/>
    </source>
</evidence>
<sequence>MTALDDWYIVFWLAGSASLLVVSSAAVYAWCAYRRKQSEASLESGIRSPTRASLAVVTTAERQALLDSAPPSPLAYHFEPNACYSPQSPTFSISQSMPIRRYGTVPSVTQATSLARDAALGPLPYVHGAINAEHLVASVPSERQSLVRSAEIDPLVRDSALQSPASGAQVLIKQGSPATSLQTPESSVNHVDFQELPPSVPRSSSPGDLCSNDAAPLAPSEQGAHNEPHPELMTTTIVAVSPGGSSKTGALSFVASVDSISTISDRTSHQGSPPNLPNSRQPVTNATLAGVSVPETVCASARTPSYAAYAFSWAHDTPVAVPYQIDPSMDQCGMTKTRAQTKEKNCDKEQRQWDEANAKESSGDKNTIELDWKKSPETPTPDNPGSPPVKSRTSRRRANKRKRRNQVSTTSPHSPSASSSQSQSPSPPSQPPVSMNFGVSLPDAERPFMVKPSTNPRTRALTIGDYRDTQWTLTQNLDPPAKAQEATPDQKITAPTSPQAPKSKARQRSMTLPLTNIPDPPIDLNACKMAGTRELTVDTDYSTLETEKEKIAYTELLIESSIKTLERQAKKSNKEPTKRTAKRCKFWPTCNSSSCKYRHPNRKCWNCLDCRRPNCMYIHYGDVPTMYTRLRDKMFRQSNHYSRLSKARQSKSQSLDLPRPESRPVS</sequence>
<keyword evidence="4" id="KW-1185">Reference proteome</keyword>
<dbReference type="OrthoDB" id="10412315at2759"/>
<feature type="region of interest" description="Disordered" evidence="1">
    <location>
        <begin position="476"/>
        <end position="518"/>
    </location>
</feature>
<comment type="caution">
    <text evidence="3">The sequence shown here is derived from an EMBL/GenBank/DDBJ whole genome shotgun (WGS) entry which is preliminary data.</text>
</comment>
<keyword evidence="2" id="KW-1133">Transmembrane helix</keyword>
<evidence type="ECO:0000256" key="1">
    <source>
        <dbReference type="SAM" id="MobiDB-lite"/>
    </source>
</evidence>
<keyword evidence="2" id="KW-0812">Transmembrane</keyword>
<feature type="region of interest" description="Disordered" evidence="1">
    <location>
        <begin position="172"/>
        <end position="229"/>
    </location>
</feature>
<evidence type="ECO:0000256" key="2">
    <source>
        <dbReference type="SAM" id="Phobius"/>
    </source>
</evidence>
<accession>A0A9W8E8W7</accession>
<name>A0A9W8E8W7_9FUNG</name>
<feature type="region of interest" description="Disordered" evidence="1">
    <location>
        <begin position="335"/>
        <end position="440"/>
    </location>
</feature>
<evidence type="ECO:0000313" key="4">
    <source>
        <dbReference type="Proteomes" id="UP001151582"/>
    </source>
</evidence>
<dbReference type="AlphaFoldDB" id="A0A9W8E8W7"/>
<feature type="compositionally biased region" description="Low complexity" evidence="1">
    <location>
        <begin position="411"/>
        <end position="424"/>
    </location>
</feature>
<dbReference type="Gene3D" id="4.10.1000.40">
    <property type="match status" value="1"/>
</dbReference>
<feature type="compositionally biased region" description="Polar residues" evidence="1">
    <location>
        <begin position="176"/>
        <end position="189"/>
    </location>
</feature>
<feature type="transmembrane region" description="Helical" evidence="2">
    <location>
        <begin position="7"/>
        <end position="30"/>
    </location>
</feature>
<reference evidence="3" key="1">
    <citation type="submission" date="2022-07" db="EMBL/GenBank/DDBJ databases">
        <title>Phylogenomic reconstructions and comparative analyses of Kickxellomycotina fungi.</title>
        <authorList>
            <person name="Reynolds N.K."/>
            <person name="Stajich J.E."/>
            <person name="Barry K."/>
            <person name="Grigoriev I.V."/>
            <person name="Crous P."/>
            <person name="Smith M.E."/>
        </authorList>
    </citation>
    <scope>NUCLEOTIDE SEQUENCE</scope>
    <source>
        <strain evidence="3">RSA 567</strain>
    </source>
</reference>
<gene>
    <name evidence="3" type="ORF">H4R34_002813</name>
</gene>
<protein>
    <submittedName>
        <fullName evidence="3">Uncharacterized protein</fullName>
    </submittedName>
</protein>
<dbReference type="EMBL" id="JANBQB010000217">
    <property type="protein sequence ID" value="KAJ1979469.1"/>
    <property type="molecule type" value="Genomic_DNA"/>
</dbReference>
<proteinExistence type="predicted"/>
<feature type="compositionally biased region" description="Pro residues" evidence="1">
    <location>
        <begin position="378"/>
        <end position="387"/>
    </location>
</feature>
<dbReference type="Proteomes" id="UP001151582">
    <property type="component" value="Unassembled WGS sequence"/>
</dbReference>
<feature type="compositionally biased region" description="Basic residues" evidence="1">
    <location>
        <begin position="392"/>
        <end position="405"/>
    </location>
</feature>